<dbReference type="GO" id="GO:0016787">
    <property type="term" value="F:hydrolase activity"/>
    <property type="evidence" value="ECO:0007669"/>
    <property type="project" value="UniProtKB-KW"/>
</dbReference>
<keyword evidence="6" id="KW-0233">DNA recombination</keyword>
<keyword evidence="6" id="KW-0547">Nucleotide-binding</keyword>
<dbReference type="PANTHER" id="PTHR45786">
    <property type="entry name" value="DNA BINDING PROTEIN-LIKE"/>
    <property type="match status" value="1"/>
</dbReference>
<keyword evidence="6" id="KW-0378">Hydrolase</keyword>
<dbReference type="GO" id="GO:0006310">
    <property type="term" value="P:DNA recombination"/>
    <property type="evidence" value="ECO:0007669"/>
    <property type="project" value="UniProtKB-KW"/>
</dbReference>
<dbReference type="Pfam" id="PF05970">
    <property type="entry name" value="PIF1"/>
    <property type="match status" value="1"/>
</dbReference>
<keyword evidence="6" id="KW-0067">ATP-binding</keyword>
<evidence type="ECO:0000259" key="8">
    <source>
        <dbReference type="Pfam" id="PF08646"/>
    </source>
</evidence>
<organism evidence="10 11">
    <name type="scientific">Lithocarpus litseifolius</name>
    <dbReference type="NCBI Taxonomy" id="425828"/>
    <lineage>
        <taxon>Eukaryota</taxon>
        <taxon>Viridiplantae</taxon>
        <taxon>Streptophyta</taxon>
        <taxon>Embryophyta</taxon>
        <taxon>Tracheophyta</taxon>
        <taxon>Spermatophyta</taxon>
        <taxon>Magnoliopsida</taxon>
        <taxon>eudicotyledons</taxon>
        <taxon>Gunneridae</taxon>
        <taxon>Pentapetalae</taxon>
        <taxon>rosids</taxon>
        <taxon>fabids</taxon>
        <taxon>Fagales</taxon>
        <taxon>Fagaceae</taxon>
        <taxon>Lithocarpus</taxon>
    </lineage>
</organism>
<keyword evidence="11" id="KW-1185">Reference proteome</keyword>
<comment type="cofactor">
    <cofactor evidence="6">
        <name>Mg(2+)</name>
        <dbReference type="ChEBI" id="CHEBI:18420"/>
    </cofactor>
</comment>
<evidence type="ECO:0000256" key="6">
    <source>
        <dbReference type="RuleBase" id="RU363044"/>
    </source>
</evidence>
<evidence type="ECO:0000256" key="4">
    <source>
        <dbReference type="ARBA" id="ARBA00022833"/>
    </source>
</evidence>
<dbReference type="Pfam" id="PF08646">
    <property type="entry name" value="Rep_fac-A_C"/>
    <property type="match status" value="1"/>
</dbReference>
<dbReference type="InterPro" id="IPR012340">
    <property type="entry name" value="NA-bd_OB-fold"/>
</dbReference>
<gene>
    <name evidence="10" type="ORF">SO802_029903</name>
</gene>
<evidence type="ECO:0000256" key="3">
    <source>
        <dbReference type="ARBA" id="ARBA00022771"/>
    </source>
</evidence>
<evidence type="ECO:0000256" key="2">
    <source>
        <dbReference type="ARBA" id="ARBA00022723"/>
    </source>
</evidence>
<protein>
    <recommendedName>
        <fullName evidence="6">ATP-dependent DNA helicase</fullName>
        <ecNumber evidence="6">5.6.2.3</ecNumber>
    </recommendedName>
</protein>
<dbReference type="Gene3D" id="3.40.50.300">
    <property type="entry name" value="P-loop containing nucleotide triphosphate hydrolases"/>
    <property type="match status" value="1"/>
</dbReference>
<dbReference type="Gene3D" id="2.40.50.140">
    <property type="entry name" value="Nucleic acid-binding proteins"/>
    <property type="match status" value="1"/>
</dbReference>
<accession>A0AAW2BUM9</accession>
<dbReference type="Proteomes" id="UP001459277">
    <property type="component" value="Unassembled WGS sequence"/>
</dbReference>
<keyword evidence="6" id="KW-0227">DNA damage</keyword>
<feature type="domain" description="Helitron helicase-like" evidence="9">
    <location>
        <begin position="241"/>
        <end position="424"/>
    </location>
</feature>
<keyword evidence="5" id="KW-0238">DNA-binding</keyword>
<feature type="domain" description="Replication factor A C-terminal" evidence="8">
    <location>
        <begin position="714"/>
        <end position="830"/>
    </location>
</feature>
<evidence type="ECO:0000313" key="10">
    <source>
        <dbReference type="EMBL" id="KAK9989664.1"/>
    </source>
</evidence>
<sequence>MLREMAFPLFLRDLVSYLWLRLLRRSRLPLLSKLVQKRSLLRSVNNGSGPYVFRVNGQTHHRIGSLLPVHGQKPKYAQLYIYETNNEVKNRIDAVIHEDDRNYVDPDIVTGLMEMLDQCNQLVKYFRMVRDRFDESDIHNVRIRLIRSRNSGERQYDLPVTSEIAALIVGDFNIESSDRDIIVENRSLGLQRINGTHPSFMALQYPLLFSYGEDGYMLGIPYRNLNGSNSRKRESITMREYYAYRLQQRFHEGKTLLLGRRLFQQFIVDAYTSIEEERLQWVRLNQKKLRSELYYGLKDAVLRGDTDPITVGKRIVLPSSFTGSPRYMVQNYQDAMAICRWAGYPDLFLTFTCNPKWPEINHSLEFIEGLKYEDRPDIVARVFKIKLDELLHDLRHKSHFGRVIAIVYTIEFQKRGLPHAHILLFLDPKDKCPSPTNIDGIIMAEIPDPDEDPVANEAVKQFMMHGPCGSAKPKSPCMINGIAALLLPGGRTAHSRFHIPINVNDDSTCDIKQRTQAAELLSKTTIILWDEAPMAHRNCFEAVDRTLRDILQIEDPQNAEKPFGGKVVVLGGDFRQILPVVRKGRREDIVQSSISKSYLWNDCHVFKLQTNMRLLQNNMSEIETSSIKDFSEWILKIGEYNLSSTSGTRVYIDLDIPETAEFKDQLVENNQPIVQMPKQFKPQMTIQEEMNINRRTISEITKIMWDSDNEETIFTFQGKIINIDIDNSGWYFVSCEVCRKKVKSRDEFFWCDNCNKKACFPIPRYRIQLKVEDSSGMATFILFDSEAEKLLNISAKDLLNKSLEEPDEVILPVQIENLKGKQFVFQIQLNDYNLKYGWEFYTVKKLFDSFEETDKAIQLDKMTEAYISDTSNECSNNLSTEEDGDCTKFHKLDDQSNVQLTPTSVLKENKRAYSGTTTKQQRKKIQKTL</sequence>
<name>A0AAW2BUM9_9ROSI</name>
<keyword evidence="2" id="KW-0479">Metal-binding</keyword>
<dbReference type="PANTHER" id="PTHR45786:SF74">
    <property type="entry name" value="ATP-DEPENDENT DNA HELICASE"/>
    <property type="match status" value="1"/>
</dbReference>
<dbReference type="InterPro" id="IPR027417">
    <property type="entry name" value="P-loop_NTPase"/>
</dbReference>
<keyword evidence="6" id="KW-0347">Helicase</keyword>
<comment type="catalytic activity">
    <reaction evidence="6">
        <text>ATP + H2O = ADP + phosphate + H(+)</text>
        <dbReference type="Rhea" id="RHEA:13065"/>
        <dbReference type="ChEBI" id="CHEBI:15377"/>
        <dbReference type="ChEBI" id="CHEBI:15378"/>
        <dbReference type="ChEBI" id="CHEBI:30616"/>
        <dbReference type="ChEBI" id="CHEBI:43474"/>
        <dbReference type="ChEBI" id="CHEBI:456216"/>
        <dbReference type="EC" id="5.6.2.3"/>
    </reaction>
</comment>
<reference evidence="10 11" key="1">
    <citation type="submission" date="2024-01" db="EMBL/GenBank/DDBJ databases">
        <title>A telomere-to-telomere, gap-free genome of sweet tea (Lithocarpus litseifolius).</title>
        <authorList>
            <person name="Zhou J."/>
        </authorList>
    </citation>
    <scope>NUCLEOTIDE SEQUENCE [LARGE SCALE GENOMIC DNA]</scope>
    <source>
        <strain evidence="10">Zhou-2022a</strain>
        <tissue evidence="10">Leaf</tissue>
    </source>
</reference>
<dbReference type="GO" id="GO:0043139">
    <property type="term" value="F:5'-3' DNA helicase activity"/>
    <property type="evidence" value="ECO:0007669"/>
    <property type="project" value="UniProtKB-EC"/>
</dbReference>
<comment type="similarity">
    <text evidence="1">Belongs to the replication factor A protein 1 family.</text>
</comment>
<feature type="domain" description="DNA helicase Pif1-like DEAD-box helicase" evidence="7">
    <location>
        <begin position="480"/>
        <end position="644"/>
    </location>
</feature>
<comment type="similarity">
    <text evidence="6">Belongs to the helicase family.</text>
</comment>
<keyword evidence="3" id="KW-0863">Zinc-finger</keyword>
<dbReference type="InterPro" id="IPR010285">
    <property type="entry name" value="DNA_helicase_pif1-like_DEAD"/>
</dbReference>
<dbReference type="GO" id="GO:0006281">
    <property type="term" value="P:DNA repair"/>
    <property type="evidence" value="ECO:0007669"/>
    <property type="project" value="UniProtKB-KW"/>
</dbReference>
<dbReference type="GO" id="GO:0008270">
    <property type="term" value="F:zinc ion binding"/>
    <property type="evidence" value="ECO:0007669"/>
    <property type="project" value="UniProtKB-KW"/>
</dbReference>
<dbReference type="InterPro" id="IPR025476">
    <property type="entry name" value="Helitron_helicase-like"/>
</dbReference>
<evidence type="ECO:0000259" key="7">
    <source>
        <dbReference type="Pfam" id="PF05970"/>
    </source>
</evidence>
<evidence type="ECO:0000256" key="1">
    <source>
        <dbReference type="ARBA" id="ARBA00005690"/>
    </source>
</evidence>
<evidence type="ECO:0000313" key="11">
    <source>
        <dbReference type="Proteomes" id="UP001459277"/>
    </source>
</evidence>
<comment type="caution">
    <text evidence="10">The sequence shown here is derived from an EMBL/GenBank/DDBJ whole genome shotgun (WGS) entry which is preliminary data.</text>
</comment>
<dbReference type="InterPro" id="IPR013955">
    <property type="entry name" value="Rep_factor-A_C"/>
</dbReference>
<proteinExistence type="inferred from homology"/>
<evidence type="ECO:0000259" key="9">
    <source>
        <dbReference type="Pfam" id="PF14214"/>
    </source>
</evidence>
<keyword evidence="6" id="KW-0234">DNA repair</keyword>
<dbReference type="EC" id="5.6.2.3" evidence="6"/>
<dbReference type="AlphaFoldDB" id="A0AAW2BUM9"/>
<dbReference type="GO" id="GO:0000723">
    <property type="term" value="P:telomere maintenance"/>
    <property type="evidence" value="ECO:0007669"/>
    <property type="project" value="InterPro"/>
</dbReference>
<dbReference type="GO" id="GO:0005524">
    <property type="term" value="F:ATP binding"/>
    <property type="evidence" value="ECO:0007669"/>
    <property type="project" value="UniProtKB-KW"/>
</dbReference>
<dbReference type="InterPro" id="IPR047192">
    <property type="entry name" value="Euk_RPA1_DBD_C"/>
</dbReference>
<dbReference type="Pfam" id="PF14214">
    <property type="entry name" value="Helitron_like_N"/>
    <property type="match status" value="1"/>
</dbReference>
<dbReference type="EMBL" id="JAZDWU010000010">
    <property type="protein sequence ID" value="KAK9989664.1"/>
    <property type="molecule type" value="Genomic_DNA"/>
</dbReference>
<dbReference type="SUPFAM" id="SSF52540">
    <property type="entry name" value="P-loop containing nucleoside triphosphate hydrolases"/>
    <property type="match status" value="1"/>
</dbReference>
<dbReference type="SUPFAM" id="SSF50249">
    <property type="entry name" value="Nucleic acid-binding proteins"/>
    <property type="match status" value="1"/>
</dbReference>
<dbReference type="CDD" id="cd04476">
    <property type="entry name" value="RPA1_DBD_C"/>
    <property type="match status" value="1"/>
</dbReference>
<keyword evidence="4" id="KW-0862">Zinc</keyword>
<evidence type="ECO:0000256" key="5">
    <source>
        <dbReference type="ARBA" id="ARBA00023125"/>
    </source>
</evidence>
<dbReference type="GO" id="GO:0003677">
    <property type="term" value="F:DNA binding"/>
    <property type="evidence" value="ECO:0007669"/>
    <property type="project" value="UniProtKB-KW"/>
</dbReference>